<keyword evidence="4" id="KW-0288">FMN</keyword>
<dbReference type="InterPro" id="IPR029479">
    <property type="entry name" value="Nitroreductase"/>
</dbReference>
<dbReference type="CDD" id="cd02149">
    <property type="entry name" value="NfsB-like"/>
    <property type="match status" value="1"/>
</dbReference>
<dbReference type="AlphaFoldDB" id="A0A3N0E5L1"/>
<sequence length="209" mass="23724">MQLTENLTWRYATKKFDPSRKISPGDLDKLREAIRLSATSYGLQLYKAFIISEPGIRKKLLPASWNQSQVTDASHLIVLCYYTEANAGHVDEYIRLRAEIQDVAVEDLKGYGDFVTQKLLEKPLHEQKEWNARQTYLVLGHLLTACAELRIDACPMEGFDPEAYDQILGLSAMGLSASVAVTIGYRSPEDSSQYQKKVRKHPKDLFVEL</sequence>
<evidence type="ECO:0000313" key="8">
    <source>
        <dbReference type="EMBL" id="RNL83121.1"/>
    </source>
</evidence>
<name>A0A3N0E5L1_SINP1</name>
<keyword evidence="5" id="KW-0521">NADP</keyword>
<proteinExistence type="inferred from homology"/>
<dbReference type="GO" id="GO:0016491">
    <property type="term" value="F:oxidoreductase activity"/>
    <property type="evidence" value="ECO:0007669"/>
    <property type="project" value="UniProtKB-KW"/>
</dbReference>
<comment type="similarity">
    <text evidence="2">Belongs to the nitroreductase family.</text>
</comment>
<comment type="cofactor">
    <cofactor evidence="1">
        <name>FMN</name>
        <dbReference type="ChEBI" id="CHEBI:58210"/>
    </cofactor>
</comment>
<dbReference type="EMBL" id="RJTM01000107">
    <property type="protein sequence ID" value="RNL83121.1"/>
    <property type="molecule type" value="Genomic_DNA"/>
</dbReference>
<evidence type="ECO:0000256" key="5">
    <source>
        <dbReference type="ARBA" id="ARBA00022857"/>
    </source>
</evidence>
<keyword evidence="6" id="KW-0560">Oxidoreductase</keyword>
<dbReference type="PANTHER" id="PTHR43673">
    <property type="entry name" value="NAD(P)H NITROREDUCTASE YDGI-RELATED"/>
    <property type="match status" value="1"/>
</dbReference>
<keyword evidence="3" id="KW-0285">Flavoprotein</keyword>
<dbReference type="Pfam" id="PF00881">
    <property type="entry name" value="Nitroreductase"/>
    <property type="match status" value="1"/>
</dbReference>
<evidence type="ECO:0000256" key="4">
    <source>
        <dbReference type="ARBA" id="ARBA00022643"/>
    </source>
</evidence>
<dbReference type="SUPFAM" id="SSF55469">
    <property type="entry name" value="FMN-dependent nitroreductase-like"/>
    <property type="match status" value="1"/>
</dbReference>
<comment type="caution">
    <text evidence="8">The sequence shown here is derived from an EMBL/GenBank/DDBJ whole genome shotgun (WGS) entry which is preliminary data.</text>
</comment>
<evidence type="ECO:0000256" key="6">
    <source>
        <dbReference type="ARBA" id="ARBA00023002"/>
    </source>
</evidence>
<keyword evidence="9" id="KW-1185">Reference proteome</keyword>
<evidence type="ECO:0000256" key="1">
    <source>
        <dbReference type="ARBA" id="ARBA00001917"/>
    </source>
</evidence>
<feature type="domain" description="Nitroreductase" evidence="7">
    <location>
        <begin position="8"/>
        <end position="185"/>
    </location>
</feature>
<dbReference type="Gene3D" id="3.40.109.10">
    <property type="entry name" value="NADH Oxidase"/>
    <property type="match status" value="1"/>
</dbReference>
<dbReference type="Proteomes" id="UP000267469">
    <property type="component" value="Unassembled WGS sequence"/>
</dbReference>
<dbReference type="RefSeq" id="WP_123216982.1">
    <property type="nucleotide sequence ID" value="NZ_RJTM01000107.1"/>
</dbReference>
<dbReference type="OrthoDB" id="9809288at2"/>
<accession>A0A3N0E5L1</accession>
<dbReference type="InterPro" id="IPR000415">
    <property type="entry name" value="Nitroreductase-like"/>
</dbReference>
<evidence type="ECO:0000259" key="7">
    <source>
        <dbReference type="Pfam" id="PF00881"/>
    </source>
</evidence>
<evidence type="ECO:0000256" key="2">
    <source>
        <dbReference type="ARBA" id="ARBA00007118"/>
    </source>
</evidence>
<dbReference type="PANTHER" id="PTHR43673:SF2">
    <property type="entry name" value="NITROREDUCTASE"/>
    <property type="match status" value="1"/>
</dbReference>
<gene>
    <name evidence="8" type="ORF">ED312_15775</name>
</gene>
<dbReference type="InterPro" id="IPR033878">
    <property type="entry name" value="NfsB-like"/>
</dbReference>
<evidence type="ECO:0000313" key="9">
    <source>
        <dbReference type="Proteomes" id="UP000267469"/>
    </source>
</evidence>
<reference evidence="8 9" key="1">
    <citation type="submission" date="2018-10" db="EMBL/GenBank/DDBJ databases">
        <title>Sinomicrobium pectinilyticum sp. nov., a pectinase-producing bacterium isolated from alkaline and saline soil, and emended description of the genus Sinomicrobium.</title>
        <authorList>
            <person name="Cheng B."/>
            <person name="Li C."/>
            <person name="Lai Q."/>
            <person name="Du M."/>
            <person name="Shao Z."/>
            <person name="Xu P."/>
            <person name="Yang C."/>
        </authorList>
    </citation>
    <scope>NUCLEOTIDE SEQUENCE [LARGE SCALE GENOMIC DNA]</scope>
    <source>
        <strain evidence="8 9">5DNS001</strain>
    </source>
</reference>
<evidence type="ECO:0000256" key="3">
    <source>
        <dbReference type="ARBA" id="ARBA00022630"/>
    </source>
</evidence>
<protein>
    <submittedName>
        <fullName evidence="8">NAD(P)H-dependent oxidoreductase</fullName>
    </submittedName>
</protein>
<organism evidence="8 9">
    <name type="scientific">Sinomicrobium pectinilyticum</name>
    <dbReference type="NCBI Taxonomy" id="1084421"/>
    <lineage>
        <taxon>Bacteria</taxon>
        <taxon>Pseudomonadati</taxon>
        <taxon>Bacteroidota</taxon>
        <taxon>Flavobacteriia</taxon>
        <taxon>Flavobacteriales</taxon>
        <taxon>Flavobacteriaceae</taxon>
        <taxon>Sinomicrobium</taxon>
    </lineage>
</organism>